<proteinExistence type="predicted"/>
<dbReference type="AlphaFoldDB" id="A0A150F8H5"/>
<sequence length="452" mass="50898">MNRKGIMVGIDKKSKNTLYLPSSMKREGLLSAAFGTKVVKCRVSFTQSLEKSALLSEDLFEELMIPHKSRADLLIHEQTVHIGPLIGIYTAGFTSSPLRPLKDRSLFFSKLLSLHEKASGYCFVFGAHQVNWEEGTIQALLYKENGWVRAAVPLPNVVYDRLPSRKTEEVPLLQQTKQRLMNDYQIPWFNPQFFNKWDIHKLLDKNSLTASLLPQSILHPNAETINTLCGLYETVYIKPADGALGAGIYQLTKTDSGFTVKHTNDEKAFSSTHYSDAASFIKAFEENHDPAAFLIQQGIKLIRVRGRPVDFRVHTNKNADGKWTVTAIAAKISGKNSITTHLSNGGEVKTLGELYSDPKERVGIIRNLSKAALTVSRVLNEHIEGFIGEIGFDLGIDHDGKVWMFEANSRPGRSIFSHPKLRSVDYLTKRRNFEYASYLSERSITAPDKLWR</sequence>
<keyword evidence="2" id="KW-1185">Reference proteome</keyword>
<dbReference type="STRING" id="1793963.AXI58_14255"/>
<reference evidence="2" key="1">
    <citation type="submission" date="2016-02" db="EMBL/GenBank/DDBJ databases">
        <authorList>
            <person name="Dunlap C."/>
        </authorList>
    </citation>
    <scope>NUCLEOTIDE SEQUENCE [LARGE SCALE GENOMIC DNA]</scope>
    <source>
        <strain evidence="2">NRRL B-41092</strain>
    </source>
</reference>
<dbReference type="InterPro" id="IPR026838">
    <property type="entry name" value="YheC/D"/>
</dbReference>
<dbReference type="Proteomes" id="UP000075430">
    <property type="component" value="Unassembled WGS sequence"/>
</dbReference>
<dbReference type="RefSeq" id="WP_061521425.1">
    <property type="nucleotide sequence ID" value="NZ_JARLZY010000007.1"/>
</dbReference>
<evidence type="ECO:0000313" key="2">
    <source>
        <dbReference type="Proteomes" id="UP000075430"/>
    </source>
</evidence>
<name>A0A150F8H5_9BACI</name>
<comment type="caution">
    <text evidence="1">The sequence shown here is derived from an EMBL/GenBank/DDBJ whole genome shotgun (WGS) entry which is preliminary data.</text>
</comment>
<evidence type="ECO:0000313" key="1">
    <source>
        <dbReference type="EMBL" id="KXZ20796.1"/>
    </source>
</evidence>
<accession>A0A150F8H5</accession>
<organism evidence="1 2">
    <name type="scientific">Bacillus nakamurai</name>
    <dbReference type="NCBI Taxonomy" id="1793963"/>
    <lineage>
        <taxon>Bacteria</taxon>
        <taxon>Bacillati</taxon>
        <taxon>Bacillota</taxon>
        <taxon>Bacilli</taxon>
        <taxon>Bacillales</taxon>
        <taxon>Bacillaceae</taxon>
        <taxon>Bacillus</taxon>
    </lineage>
</organism>
<dbReference type="Pfam" id="PF14398">
    <property type="entry name" value="ATPgrasp_YheCD"/>
    <property type="match status" value="1"/>
</dbReference>
<gene>
    <name evidence="1" type="ORF">AXI58_14255</name>
</gene>
<dbReference type="SUPFAM" id="SSF56059">
    <property type="entry name" value="Glutathione synthetase ATP-binding domain-like"/>
    <property type="match status" value="1"/>
</dbReference>
<dbReference type="OrthoDB" id="7869153at2"/>
<dbReference type="EMBL" id="LSBA01000009">
    <property type="protein sequence ID" value="KXZ20796.1"/>
    <property type="molecule type" value="Genomic_DNA"/>
</dbReference>
<protein>
    <submittedName>
        <fullName evidence="1">Endospore coat-associated protein</fullName>
    </submittedName>
</protein>